<dbReference type="Proteomes" id="UP001501337">
    <property type="component" value="Unassembled WGS sequence"/>
</dbReference>
<dbReference type="PANTHER" id="PTHR16146">
    <property type="entry name" value="INTELECTIN"/>
    <property type="match status" value="1"/>
</dbReference>
<dbReference type="SUPFAM" id="SSF56496">
    <property type="entry name" value="Fibrinogen C-terminal domain-like"/>
    <property type="match status" value="1"/>
</dbReference>
<feature type="domain" description="Fibrinogen C-terminal" evidence="5">
    <location>
        <begin position="224"/>
        <end position="279"/>
    </location>
</feature>
<keyword evidence="7" id="KW-1185">Reference proteome</keyword>
<evidence type="ECO:0000256" key="4">
    <source>
        <dbReference type="ARBA" id="ARBA00023157"/>
    </source>
</evidence>
<evidence type="ECO:0000256" key="2">
    <source>
        <dbReference type="ARBA" id="ARBA00022734"/>
    </source>
</evidence>
<dbReference type="InterPro" id="IPR014716">
    <property type="entry name" value="Fibrinogen_a/b/g_C_1"/>
</dbReference>
<comment type="caution">
    <text evidence="6">The sequence shown here is derived from an EMBL/GenBank/DDBJ whole genome shotgun (WGS) entry which is preliminary data.</text>
</comment>
<dbReference type="Pfam" id="PF00147">
    <property type="entry name" value="Fibrinogen_C"/>
    <property type="match status" value="1"/>
</dbReference>
<sequence length="365" mass="40314">MKMHNNNLRKVWRSAVVAGIGLVAEVVSAESVCDAILSQGIRDFESHEYSSLQHSVAQRTYCESEAKNDASQASFLYGDYQGAASTRESTVNQLCDETFQASFHNQQVRSLVKAINSGIVKAWGQCIDRNKVGLSHYFEVVDDTRFLYVMDYYSSGDGDPTTDIISWNIDSGKCNDEVPTTIGASSFRTLCTRDDRYKKVVITATASVGGRDLDPIILPAVIDPPPPSTARSCNQLDKTRGNGIYTIDPDGKDYGVAPFQVYCDMSREGGGWTLFAHHRDNINPVRKLLILPDANEFGIMPDAQWQALVQNLKDGMMFVDEHNNVSMIGKAKLQKASCKNLSQVASLEMNHDKTAGSQHLMHAET</sequence>
<gene>
    <name evidence="6" type="ORF">GCM10022278_31910</name>
</gene>
<evidence type="ECO:0000313" key="7">
    <source>
        <dbReference type="Proteomes" id="UP001501337"/>
    </source>
</evidence>
<evidence type="ECO:0000256" key="3">
    <source>
        <dbReference type="ARBA" id="ARBA00022837"/>
    </source>
</evidence>
<dbReference type="Gene3D" id="3.90.215.10">
    <property type="entry name" value="Gamma Fibrinogen, chain A, domain 1"/>
    <property type="match status" value="1"/>
</dbReference>
<proteinExistence type="predicted"/>
<evidence type="ECO:0000256" key="1">
    <source>
        <dbReference type="ARBA" id="ARBA00022723"/>
    </source>
</evidence>
<name>A0ABP7PVW2_9GAMM</name>
<accession>A0ABP7PVW2</accession>
<dbReference type="NCBIfam" id="NF040941">
    <property type="entry name" value="GGGWT_bact"/>
    <property type="match status" value="1"/>
</dbReference>
<keyword evidence="4" id="KW-1015">Disulfide bond</keyword>
<dbReference type="EMBL" id="BAABBO010000014">
    <property type="protein sequence ID" value="GAA3972189.1"/>
    <property type="molecule type" value="Genomic_DNA"/>
</dbReference>
<dbReference type="PANTHER" id="PTHR16146:SF46">
    <property type="entry name" value="INTELECTIN-1A-RELATED"/>
    <property type="match status" value="1"/>
</dbReference>
<keyword evidence="1" id="KW-0479">Metal-binding</keyword>
<dbReference type="PROSITE" id="PS51406">
    <property type="entry name" value="FIBRINOGEN_C_2"/>
    <property type="match status" value="1"/>
</dbReference>
<evidence type="ECO:0000259" key="5">
    <source>
        <dbReference type="PROSITE" id="PS51406"/>
    </source>
</evidence>
<evidence type="ECO:0000313" key="6">
    <source>
        <dbReference type="EMBL" id="GAA3972189.1"/>
    </source>
</evidence>
<protein>
    <recommendedName>
        <fullName evidence="5">Fibrinogen C-terminal domain-containing protein</fullName>
    </recommendedName>
</protein>
<dbReference type="InterPro" id="IPR036056">
    <property type="entry name" value="Fibrinogen-like_C"/>
</dbReference>
<dbReference type="InterPro" id="IPR002181">
    <property type="entry name" value="Fibrinogen_a/b/g_C_dom"/>
</dbReference>
<reference evidence="7" key="1">
    <citation type="journal article" date="2019" name="Int. J. Syst. Evol. Microbiol.">
        <title>The Global Catalogue of Microorganisms (GCM) 10K type strain sequencing project: providing services to taxonomists for standard genome sequencing and annotation.</title>
        <authorList>
            <consortium name="The Broad Institute Genomics Platform"/>
            <consortium name="The Broad Institute Genome Sequencing Center for Infectious Disease"/>
            <person name="Wu L."/>
            <person name="Ma J."/>
        </authorList>
    </citation>
    <scope>NUCLEOTIDE SEQUENCE [LARGE SCALE GENOMIC DNA]</scope>
    <source>
        <strain evidence="7">JCM 17555</strain>
    </source>
</reference>
<dbReference type="RefSeq" id="WP_344808183.1">
    <property type="nucleotide sequence ID" value="NZ_BAABBO010000014.1"/>
</dbReference>
<organism evidence="6 7">
    <name type="scientific">Allohahella marinimesophila</name>
    <dbReference type="NCBI Taxonomy" id="1054972"/>
    <lineage>
        <taxon>Bacteria</taxon>
        <taxon>Pseudomonadati</taxon>
        <taxon>Pseudomonadota</taxon>
        <taxon>Gammaproteobacteria</taxon>
        <taxon>Oceanospirillales</taxon>
        <taxon>Hahellaceae</taxon>
        <taxon>Allohahella</taxon>
    </lineage>
</organism>
<keyword evidence="3" id="KW-0106">Calcium</keyword>
<keyword evidence="2" id="KW-0430">Lectin</keyword>